<evidence type="ECO:0000256" key="7">
    <source>
        <dbReference type="ARBA" id="ARBA00022989"/>
    </source>
</evidence>
<feature type="transmembrane region" description="Helical" evidence="9">
    <location>
        <begin position="72"/>
        <end position="96"/>
    </location>
</feature>
<dbReference type="PANTHER" id="PTHR30576:SF4">
    <property type="entry name" value="UNDECAPRENYL-PHOSPHATE GALACTOSE PHOSPHOTRANSFERASE"/>
    <property type="match status" value="1"/>
</dbReference>
<reference evidence="11" key="2">
    <citation type="submission" date="2023-03" db="EMBL/GenBank/DDBJ databases">
        <authorList>
            <person name="Zhang Z."/>
        </authorList>
    </citation>
    <scope>NUCLEOTIDE SEQUENCE</scope>
    <source>
        <strain evidence="11">DSA</strain>
    </source>
</reference>
<dbReference type="EMBL" id="JARPTC010000021">
    <property type="protein sequence ID" value="MDO7788431.1"/>
    <property type="molecule type" value="Genomic_DNA"/>
</dbReference>
<comment type="subcellular location">
    <subcellularLocation>
        <location evidence="2">Cell membrane</location>
    </subcellularLocation>
    <subcellularLocation>
        <location evidence="1">Membrane</location>
        <topology evidence="1">Multi-pass membrane protein</topology>
    </subcellularLocation>
</comment>
<dbReference type="Pfam" id="PF02397">
    <property type="entry name" value="Bac_transf"/>
    <property type="match status" value="1"/>
</dbReference>
<keyword evidence="7 9" id="KW-1133">Transmembrane helix</keyword>
<evidence type="ECO:0000259" key="10">
    <source>
        <dbReference type="Pfam" id="PF02397"/>
    </source>
</evidence>
<dbReference type="PANTHER" id="PTHR30576">
    <property type="entry name" value="COLANIC BIOSYNTHESIS UDP-GLUCOSE LIPID CARRIER TRANSFERASE"/>
    <property type="match status" value="1"/>
</dbReference>
<comment type="similarity">
    <text evidence="3">Belongs to the bacterial sugar transferase family.</text>
</comment>
<name>A0AAW7ZG83_9FIRM</name>
<dbReference type="NCBIfam" id="TIGR03022">
    <property type="entry name" value="WbaP_sugtrans"/>
    <property type="match status" value="1"/>
</dbReference>
<dbReference type="GO" id="GO:0000271">
    <property type="term" value="P:polysaccharide biosynthetic process"/>
    <property type="evidence" value="ECO:0007669"/>
    <property type="project" value="InterPro"/>
</dbReference>
<sequence length="505" mass="57346">MSIGPQFNRRIFMKYSNLDNKSINFTSGFISVLKVILHAATLLAIDLIAFYLISCFSVVITTYIFADSLINFVVNTHLVCYPIIMVMCVFFDGLYTSRITWWREFEKLIRSSTLAFVITLAILSLTKLEGEVFQTIILSQWILTLIFIPIARYFSKITLYKYSIYNCSVLIIGATKMGKLLANVLEKERTMGYEVVGFIDNNISPGQLVSQHEHKTLRVLGNFLGVSEVMKVTGVKDVIIAVHGLSSTETVKLINHLHNVSCSILMIPDLFRAPLSGVEVDYFFSDKTLILRFKNNLNNQANILIKKSIDLILGATVFIIALPLLILIFVVIGLDSRGSPIFIQKRLGVNGKTFNCYKFRTMVTNAEEVLKQALDKNEDMRKEWQVNFKLKKDPRITKIGRFLRKTSLDELPQIINIIKGEMSLVGPRPRPLYELDGLEENELFQIGLSVKPGVTGLWQVSGRSNLDFNQRIDLDAWYVQNWSPWLDLFLLIKTIGVVLNGKGAY</sequence>
<keyword evidence="8 9" id="KW-0472">Membrane</keyword>
<protein>
    <submittedName>
        <fullName evidence="11">Undecaprenyl-phosphate galactose phosphotransferase WbaP</fullName>
    </submittedName>
</protein>
<feature type="domain" description="Bacterial sugar transferase" evidence="10">
    <location>
        <begin position="306"/>
        <end position="499"/>
    </location>
</feature>
<evidence type="ECO:0000313" key="12">
    <source>
        <dbReference type="Proteomes" id="UP001172911"/>
    </source>
</evidence>
<dbReference type="InterPro" id="IPR017475">
    <property type="entry name" value="EPS_sugar_tfrase"/>
</dbReference>
<dbReference type="Pfam" id="PF13727">
    <property type="entry name" value="CoA_binding_3"/>
    <property type="match status" value="1"/>
</dbReference>
<evidence type="ECO:0000256" key="1">
    <source>
        <dbReference type="ARBA" id="ARBA00004141"/>
    </source>
</evidence>
<dbReference type="InterPro" id="IPR003362">
    <property type="entry name" value="Bact_transf"/>
</dbReference>
<dbReference type="GO" id="GO:0005886">
    <property type="term" value="C:plasma membrane"/>
    <property type="evidence" value="ECO:0007669"/>
    <property type="project" value="UniProtKB-SubCell"/>
</dbReference>
<feature type="transmembrane region" description="Helical" evidence="9">
    <location>
        <begin position="311"/>
        <end position="334"/>
    </location>
</feature>
<evidence type="ECO:0000256" key="3">
    <source>
        <dbReference type="ARBA" id="ARBA00006464"/>
    </source>
</evidence>
<feature type="transmembrane region" description="Helical" evidence="9">
    <location>
        <begin position="108"/>
        <end position="126"/>
    </location>
</feature>
<keyword evidence="12" id="KW-1185">Reference proteome</keyword>
<organism evidence="11 12">
    <name type="scientific">Desulforamulus aquiferis</name>
    <dbReference type="NCBI Taxonomy" id="1397668"/>
    <lineage>
        <taxon>Bacteria</taxon>
        <taxon>Bacillati</taxon>
        <taxon>Bacillota</taxon>
        <taxon>Clostridia</taxon>
        <taxon>Eubacteriales</taxon>
        <taxon>Peptococcaceae</taxon>
        <taxon>Desulforamulus</taxon>
    </lineage>
</organism>
<evidence type="ECO:0000256" key="4">
    <source>
        <dbReference type="ARBA" id="ARBA00022475"/>
    </source>
</evidence>
<dbReference type="InterPro" id="IPR017472">
    <property type="entry name" value="Undecaprenyl-P_galact_Ptfrase"/>
</dbReference>
<dbReference type="GO" id="GO:0016780">
    <property type="term" value="F:phosphotransferase activity, for other substituted phosphate groups"/>
    <property type="evidence" value="ECO:0007669"/>
    <property type="project" value="TreeGrafter"/>
</dbReference>
<feature type="transmembrane region" description="Helical" evidence="9">
    <location>
        <begin position="47"/>
        <end position="66"/>
    </location>
</feature>
<dbReference type="Proteomes" id="UP001172911">
    <property type="component" value="Unassembled WGS sequence"/>
</dbReference>
<dbReference type="NCBIfam" id="TIGR03025">
    <property type="entry name" value="EPS_sugtrans"/>
    <property type="match status" value="1"/>
</dbReference>
<comment type="caution">
    <text evidence="11">The sequence shown here is derived from an EMBL/GenBank/DDBJ whole genome shotgun (WGS) entry which is preliminary data.</text>
</comment>
<dbReference type="Gene3D" id="3.40.50.720">
    <property type="entry name" value="NAD(P)-binding Rossmann-like Domain"/>
    <property type="match status" value="1"/>
</dbReference>
<evidence type="ECO:0000256" key="6">
    <source>
        <dbReference type="ARBA" id="ARBA00022692"/>
    </source>
</evidence>
<feature type="transmembrane region" description="Helical" evidence="9">
    <location>
        <begin position="132"/>
        <end position="154"/>
    </location>
</feature>
<proteinExistence type="inferred from homology"/>
<evidence type="ECO:0000256" key="8">
    <source>
        <dbReference type="ARBA" id="ARBA00023136"/>
    </source>
</evidence>
<keyword evidence="6 9" id="KW-0812">Transmembrane</keyword>
<evidence type="ECO:0000313" key="11">
    <source>
        <dbReference type="EMBL" id="MDO7788431.1"/>
    </source>
</evidence>
<keyword evidence="4" id="KW-1003">Cell membrane</keyword>
<evidence type="ECO:0000256" key="9">
    <source>
        <dbReference type="SAM" id="Phobius"/>
    </source>
</evidence>
<reference evidence="11" key="1">
    <citation type="journal article" date="2023" name="J. Hazard. Mater.">
        <title>Anaerobic biodegradation of pyrene and benzo[a]pyrene by a new sulfate-reducing Desulforamulus aquiferis strain DSA.</title>
        <authorList>
            <person name="Zhang Z."/>
            <person name="Sun J."/>
            <person name="Gong X."/>
            <person name="Wang C."/>
            <person name="Wang H."/>
        </authorList>
    </citation>
    <scope>NUCLEOTIDE SEQUENCE</scope>
    <source>
        <strain evidence="11">DSA</strain>
    </source>
</reference>
<evidence type="ECO:0000256" key="2">
    <source>
        <dbReference type="ARBA" id="ARBA00004236"/>
    </source>
</evidence>
<gene>
    <name evidence="11" type="primary">wbaP</name>
    <name evidence="11" type="ORF">P6N53_14480</name>
</gene>
<evidence type="ECO:0000256" key="5">
    <source>
        <dbReference type="ARBA" id="ARBA00022679"/>
    </source>
</evidence>
<keyword evidence="5" id="KW-0808">Transferase</keyword>
<dbReference type="AlphaFoldDB" id="A0AAW7ZG83"/>
<dbReference type="RefSeq" id="WP_304544365.1">
    <property type="nucleotide sequence ID" value="NZ_JARPTC010000021.1"/>
</dbReference>
<accession>A0AAW7ZG83</accession>